<comment type="caution">
    <text evidence="2">The sequence shown here is derived from an EMBL/GenBank/DDBJ whole genome shotgun (WGS) entry which is preliminary data.</text>
</comment>
<evidence type="ECO:0000256" key="1">
    <source>
        <dbReference type="SAM" id="Phobius"/>
    </source>
</evidence>
<evidence type="ECO:0000313" key="3">
    <source>
        <dbReference type="Proteomes" id="UP000292262"/>
    </source>
</evidence>
<gene>
    <name evidence="2" type="ORF">EV197_2721</name>
</gene>
<keyword evidence="1" id="KW-1133">Transmembrane helix</keyword>
<feature type="transmembrane region" description="Helical" evidence="1">
    <location>
        <begin position="15"/>
        <end position="35"/>
    </location>
</feature>
<organism evidence="2 3">
    <name type="scientific">Aquimarina brevivitae</name>
    <dbReference type="NCBI Taxonomy" id="323412"/>
    <lineage>
        <taxon>Bacteria</taxon>
        <taxon>Pseudomonadati</taxon>
        <taxon>Bacteroidota</taxon>
        <taxon>Flavobacteriia</taxon>
        <taxon>Flavobacteriales</taxon>
        <taxon>Flavobacteriaceae</taxon>
        <taxon>Aquimarina</taxon>
    </lineage>
</organism>
<dbReference type="Proteomes" id="UP000292262">
    <property type="component" value="Unassembled WGS sequence"/>
</dbReference>
<keyword evidence="3" id="KW-1185">Reference proteome</keyword>
<evidence type="ECO:0000313" key="2">
    <source>
        <dbReference type="EMBL" id="RZS92583.1"/>
    </source>
</evidence>
<dbReference type="PROSITE" id="PS51257">
    <property type="entry name" value="PROKAR_LIPOPROTEIN"/>
    <property type="match status" value="1"/>
</dbReference>
<reference evidence="2 3" key="1">
    <citation type="submission" date="2019-02" db="EMBL/GenBank/DDBJ databases">
        <title>Genomic Encyclopedia of Type Strains, Phase IV (KMG-IV): sequencing the most valuable type-strain genomes for metagenomic binning, comparative biology and taxonomic classification.</title>
        <authorList>
            <person name="Goeker M."/>
        </authorList>
    </citation>
    <scope>NUCLEOTIDE SEQUENCE [LARGE SCALE GENOMIC DNA]</scope>
    <source>
        <strain evidence="2 3">DSM 17196</strain>
    </source>
</reference>
<keyword evidence="1" id="KW-0812">Transmembrane</keyword>
<accession>A0A4Q7NYS3</accession>
<keyword evidence="1" id="KW-0472">Membrane</keyword>
<sequence>MKGFSNLKLQYLKKASLIFVAFFMIACIASLIVIWQTGLLEG</sequence>
<dbReference type="EMBL" id="SGXE01000003">
    <property type="protein sequence ID" value="RZS92583.1"/>
    <property type="molecule type" value="Genomic_DNA"/>
</dbReference>
<protein>
    <submittedName>
        <fullName evidence="2">Uncharacterized protein</fullName>
    </submittedName>
</protein>
<dbReference type="AlphaFoldDB" id="A0A4Q7NYS3"/>
<name>A0A4Q7NYS3_9FLAO</name>
<proteinExistence type="predicted"/>